<proteinExistence type="predicted"/>
<evidence type="ECO:0000256" key="3">
    <source>
        <dbReference type="PROSITE-ProRule" id="PRU00023"/>
    </source>
</evidence>
<dbReference type="InterPro" id="IPR002110">
    <property type="entry name" value="Ankyrin_rpt"/>
</dbReference>
<feature type="repeat" description="ANK" evidence="3">
    <location>
        <begin position="187"/>
        <end position="219"/>
    </location>
</feature>
<evidence type="ECO:0000256" key="2">
    <source>
        <dbReference type="ARBA" id="ARBA00023043"/>
    </source>
</evidence>
<dbReference type="AlphaFoldDB" id="A0A438DJ43"/>
<dbReference type="Gene3D" id="1.25.40.20">
    <property type="entry name" value="Ankyrin repeat-containing domain"/>
    <property type="match status" value="2"/>
</dbReference>
<feature type="compositionally biased region" description="Polar residues" evidence="4">
    <location>
        <begin position="469"/>
        <end position="480"/>
    </location>
</feature>
<reference evidence="5 6" key="1">
    <citation type="journal article" date="2018" name="PLoS Genet.">
        <title>Population sequencing reveals clonal diversity and ancestral inbreeding in the grapevine cultivar Chardonnay.</title>
        <authorList>
            <person name="Roach M.J."/>
            <person name="Johnson D.L."/>
            <person name="Bohlmann J."/>
            <person name="van Vuuren H.J."/>
            <person name="Jones S.J."/>
            <person name="Pretorius I.S."/>
            <person name="Schmidt S.A."/>
            <person name="Borneman A.R."/>
        </authorList>
    </citation>
    <scope>NUCLEOTIDE SEQUENCE [LARGE SCALE GENOMIC DNA]</scope>
    <source>
        <strain evidence="6">cv. Chardonnay</strain>
        <tissue evidence="5">Leaf</tissue>
    </source>
</reference>
<comment type="caution">
    <text evidence="5">The sequence shown here is derived from an EMBL/GenBank/DDBJ whole genome shotgun (WGS) entry which is preliminary data.</text>
</comment>
<evidence type="ECO:0000313" key="5">
    <source>
        <dbReference type="EMBL" id="RVW35376.1"/>
    </source>
</evidence>
<keyword evidence="1" id="KW-0677">Repeat</keyword>
<dbReference type="PANTHER" id="PTHR24126:SF40">
    <property type="entry name" value="ANKYRIN REPEAT FAMILY PROTEIN"/>
    <property type="match status" value="1"/>
</dbReference>
<dbReference type="PROSITE" id="PS50088">
    <property type="entry name" value="ANK_REPEAT"/>
    <property type="match status" value="1"/>
</dbReference>
<dbReference type="Proteomes" id="UP000288805">
    <property type="component" value="Unassembled WGS sequence"/>
</dbReference>
<dbReference type="InterPro" id="IPR036770">
    <property type="entry name" value="Ankyrin_rpt-contain_sf"/>
</dbReference>
<keyword evidence="2 3" id="KW-0040">ANK repeat</keyword>
<dbReference type="EMBL" id="QGNW01001606">
    <property type="protein sequence ID" value="RVW35376.1"/>
    <property type="molecule type" value="Genomic_DNA"/>
</dbReference>
<evidence type="ECO:0000256" key="4">
    <source>
        <dbReference type="SAM" id="MobiDB-lite"/>
    </source>
</evidence>
<protein>
    <submittedName>
        <fullName evidence="5">Uncharacterized protein</fullName>
    </submittedName>
</protein>
<dbReference type="SUPFAM" id="SSF48403">
    <property type="entry name" value="Ankyrin repeat"/>
    <property type="match status" value="1"/>
</dbReference>
<accession>A0A438DJ43</accession>
<feature type="compositionally biased region" description="Low complexity" evidence="4">
    <location>
        <begin position="438"/>
        <end position="457"/>
    </location>
</feature>
<evidence type="ECO:0000313" key="6">
    <source>
        <dbReference type="Proteomes" id="UP000288805"/>
    </source>
</evidence>
<sequence>MPPSYFPLRWESTGDQWWYASPIDWAAANGHYDLVRELLHLDTNLLIKLTSLRRIRRLETVWDDEEQFDDVARCRSQVARKLLRECQTKRGHNSLIRAGYGGWLLYTAASAGDVGFVKELLQRDPLLVFGEGEYGVTDIFYAAARSKNSEVFRLLLDFSISPGCFRSSGEELDEQSDEVSPEFRDMQGSTILHTASGRGQVEIVKGLLESYDIINSTDNQGNTALNVAAYRGYLTVLEETGPQIELMKQLLRGKIVNMEDIINAKNNDGRTALHMAVIGTFSQMCWRDGQLSGLYGKKCPCFPPENEGYWEQPGTSFRISDAEILLYSGIENASNASPDPASGELSSWRLKILLHWPRKQGKADSKTLGEDDSLDSYKISRNLEDDPTPLRHRFSKLTSLPNNKRVVSFRSLLPSPSTKKKFAVGLMHGVIRAMPQLADPAESSSPPFSESPVSSPRSAEKQKVIAIENGTTGPSTSNQGVKGGKREMNNKQSSFNKKMMNQYFCFGAQGIAVENSIRSQSYRHAVV</sequence>
<evidence type="ECO:0000256" key="1">
    <source>
        <dbReference type="ARBA" id="ARBA00022737"/>
    </source>
</evidence>
<dbReference type="SMART" id="SM00248">
    <property type="entry name" value="ANK"/>
    <property type="match status" value="5"/>
</dbReference>
<dbReference type="PROSITE" id="PS50297">
    <property type="entry name" value="ANK_REP_REGION"/>
    <property type="match status" value="1"/>
</dbReference>
<dbReference type="PANTHER" id="PTHR24126">
    <property type="entry name" value="ANKYRIN REPEAT, PH AND SEC7 DOMAIN CONTAINING PROTEIN SECG-RELATED"/>
    <property type="match status" value="1"/>
</dbReference>
<name>A0A438DJ43_VITVI</name>
<dbReference type="Pfam" id="PF12796">
    <property type="entry name" value="Ank_2"/>
    <property type="match status" value="1"/>
</dbReference>
<organism evidence="5 6">
    <name type="scientific">Vitis vinifera</name>
    <name type="common">Grape</name>
    <dbReference type="NCBI Taxonomy" id="29760"/>
    <lineage>
        <taxon>Eukaryota</taxon>
        <taxon>Viridiplantae</taxon>
        <taxon>Streptophyta</taxon>
        <taxon>Embryophyta</taxon>
        <taxon>Tracheophyta</taxon>
        <taxon>Spermatophyta</taxon>
        <taxon>Magnoliopsida</taxon>
        <taxon>eudicotyledons</taxon>
        <taxon>Gunneridae</taxon>
        <taxon>Pentapetalae</taxon>
        <taxon>rosids</taxon>
        <taxon>Vitales</taxon>
        <taxon>Vitaceae</taxon>
        <taxon>Viteae</taxon>
        <taxon>Vitis</taxon>
    </lineage>
</organism>
<gene>
    <name evidence="5" type="ORF">CK203_077066</name>
</gene>
<feature type="region of interest" description="Disordered" evidence="4">
    <location>
        <begin position="438"/>
        <end position="489"/>
    </location>
</feature>